<dbReference type="EMBL" id="JAANBB010000522">
    <property type="protein sequence ID" value="KAF7540534.1"/>
    <property type="molecule type" value="Genomic_DNA"/>
</dbReference>
<sequence>MKFSVAIAAIAVMAASAFPIRNFHKREVGGILTCTGVNATGTCHYEVYELEKCHQLPTPFHANINTFAPDGEDFSCYPRTTDCDGICRSPTGCTFGAVDFNYEHKYDLGAINWDTLFKSFDCQAKKWSNSTSTSITKRSA</sequence>
<reference evidence="2" key="1">
    <citation type="submission" date="2020-03" db="EMBL/GenBank/DDBJ databases">
        <title>Draft Genome Sequence of Cylindrodendrum hubeiense.</title>
        <authorList>
            <person name="Buettner E."/>
            <person name="Kellner H."/>
        </authorList>
    </citation>
    <scope>NUCLEOTIDE SEQUENCE</scope>
    <source>
        <strain evidence="2">IHI 201604</strain>
    </source>
</reference>
<dbReference type="AlphaFoldDB" id="A0A9P5L5Q8"/>
<organism evidence="2 3">
    <name type="scientific">Cylindrodendrum hubeiense</name>
    <dbReference type="NCBI Taxonomy" id="595255"/>
    <lineage>
        <taxon>Eukaryota</taxon>
        <taxon>Fungi</taxon>
        <taxon>Dikarya</taxon>
        <taxon>Ascomycota</taxon>
        <taxon>Pezizomycotina</taxon>
        <taxon>Sordariomycetes</taxon>
        <taxon>Hypocreomycetidae</taxon>
        <taxon>Hypocreales</taxon>
        <taxon>Nectriaceae</taxon>
        <taxon>Cylindrodendrum</taxon>
    </lineage>
</organism>
<protein>
    <submittedName>
        <fullName evidence="2">Uncharacterized protein</fullName>
    </submittedName>
</protein>
<feature type="signal peptide" evidence="1">
    <location>
        <begin position="1"/>
        <end position="17"/>
    </location>
</feature>
<evidence type="ECO:0000313" key="2">
    <source>
        <dbReference type="EMBL" id="KAF7540534.1"/>
    </source>
</evidence>
<comment type="caution">
    <text evidence="2">The sequence shown here is derived from an EMBL/GenBank/DDBJ whole genome shotgun (WGS) entry which is preliminary data.</text>
</comment>
<gene>
    <name evidence="2" type="ORF">G7Z17_g12171</name>
</gene>
<dbReference type="Proteomes" id="UP000722485">
    <property type="component" value="Unassembled WGS sequence"/>
</dbReference>
<evidence type="ECO:0000313" key="3">
    <source>
        <dbReference type="Proteomes" id="UP000722485"/>
    </source>
</evidence>
<evidence type="ECO:0000256" key="1">
    <source>
        <dbReference type="SAM" id="SignalP"/>
    </source>
</evidence>
<name>A0A9P5L5Q8_9HYPO</name>
<accession>A0A9P5L5Q8</accession>
<feature type="chain" id="PRO_5040334496" evidence="1">
    <location>
        <begin position="18"/>
        <end position="140"/>
    </location>
</feature>
<proteinExistence type="predicted"/>
<keyword evidence="3" id="KW-1185">Reference proteome</keyword>
<keyword evidence="1" id="KW-0732">Signal</keyword>
<dbReference type="OrthoDB" id="2910287at2759"/>